<dbReference type="EMBL" id="BARW01002240">
    <property type="protein sequence ID" value="GAI69369.1"/>
    <property type="molecule type" value="Genomic_DNA"/>
</dbReference>
<feature type="non-terminal residue" evidence="1">
    <location>
        <position position="1"/>
    </location>
</feature>
<reference evidence="1" key="1">
    <citation type="journal article" date="2014" name="Front. Microbiol.">
        <title>High frequency of phylogenetically diverse reductive dehalogenase-homologous genes in deep subseafloor sedimentary metagenomes.</title>
        <authorList>
            <person name="Kawai M."/>
            <person name="Futagami T."/>
            <person name="Toyoda A."/>
            <person name="Takaki Y."/>
            <person name="Nishi S."/>
            <person name="Hori S."/>
            <person name="Arai W."/>
            <person name="Tsubouchi T."/>
            <person name="Morono Y."/>
            <person name="Uchiyama I."/>
            <person name="Ito T."/>
            <person name="Fujiyama A."/>
            <person name="Inagaki F."/>
            <person name="Takami H."/>
        </authorList>
    </citation>
    <scope>NUCLEOTIDE SEQUENCE</scope>
    <source>
        <strain evidence="1">Expedition CK06-06</strain>
    </source>
</reference>
<comment type="caution">
    <text evidence="1">The sequence shown here is derived from an EMBL/GenBank/DDBJ whole genome shotgun (WGS) entry which is preliminary data.</text>
</comment>
<organism evidence="1">
    <name type="scientific">marine sediment metagenome</name>
    <dbReference type="NCBI Taxonomy" id="412755"/>
    <lineage>
        <taxon>unclassified sequences</taxon>
        <taxon>metagenomes</taxon>
        <taxon>ecological metagenomes</taxon>
    </lineage>
</organism>
<dbReference type="AlphaFoldDB" id="X1SNI1"/>
<proteinExistence type="predicted"/>
<protein>
    <submittedName>
        <fullName evidence="1">Uncharacterized protein</fullName>
    </submittedName>
</protein>
<sequence length="54" mass="5922">IEDDTDGSNLCKNKEKINGIKLIGQAQTLSSGASSIKLNPNFLHLVQTNVFWYG</sequence>
<accession>X1SNI1</accession>
<name>X1SNI1_9ZZZZ</name>
<evidence type="ECO:0000313" key="1">
    <source>
        <dbReference type="EMBL" id="GAI69369.1"/>
    </source>
</evidence>
<gene>
    <name evidence="1" type="ORF">S12H4_06394</name>
</gene>